<name>A0ABW8SRW1_9CLOT</name>
<comment type="caution">
    <text evidence="1">The sequence shown here is derived from an EMBL/GenBank/DDBJ whole genome shotgun (WGS) entry which is preliminary data.</text>
</comment>
<evidence type="ECO:0000313" key="1">
    <source>
        <dbReference type="EMBL" id="MFL0197400.1"/>
    </source>
</evidence>
<organism evidence="1 2">
    <name type="scientific">Candidatus Clostridium eludens</name>
    <dbReference type="NCBI Taxonomy" id="3381663"/>
    <lineage>
        <taxon>Bacteria</taxon>
        <taxon>Bacillati</taxon>
        <taxon>Bacillota</taxon>
        <taxon>Clostridia</taxon>
        <taxon>Eubacteriales</taxon>
        <taxon>Clostridiaceae</taxon>
        <taxon>Clostridium</taxon>
    </lineage>
</organism>
<proteinExistence type="predicted"/>
<evidence type="ECO:0000313" key="2">
    <source>
        <dbReference type="Proteomes" id="UP001623660"/>
    </source>
</evidence>
<protein>
    <submittedName>
        <fullName evidence="1">Uncharacterized protein</fullName>
    </submittedName>
</protein>
<dbReference type="Proteomes" id="UP001623660">
    <property type="component" value="Unassembled WGS sequence"/>
</dbReference>
<dbReference type="EMBL" id="JBJHZX010000029">
    <property type="protein sequence ID" value="MFL0197400.1"/>
    <property type="molecule type" value="Genomic_DNA"/>
</dbReference>
<sequence length="77" mass="8671">MDYSRKNINGTSSVDIKNINDNFKYLFMKIYEKVTKTTTSAPTETTQTTPTLAVDEPNQTATYAYFADDPVINLPVL</sequence>
<accession>A0ABW8SRW1</accession>
<keyword evidence="2" id="KW-1185">Reference proteome</keyword>
<gene>
    <name evidence="1" type="ORF">ACJDU8_17795</name>
</gene>
<dbReference type="RefSeq" id="WP_406793505.1">
    <property type="nucleotide sequence ID" value="NZ_JBJHZX010000029.1"/>
</dbReference>
<reference evidence="1 2" key="1">
    <citation type="submission" date="2024-11" db="EMBL/GenBank/DDBJ databases">
        <authorList>
            <person name="Heng Y.C."/>
            <person name="Lim A.C.H."/>
            <person name="Lee J.K.Y."/>
            <person name="Kittelmann S."/>
        </authorList>
    </citation>
    <scope>NUCLEOTIDE SEQUENCE [LARGE SCALE GENOMIC DNA]</scope>
    <source>
        <strain evidence="1 2">WILCCON 0269</strain>
    </source>
</reference>